<accession>A0A2T5C239</accession>
<evidence type="ECO:0000313" key="5">
    <source>
        <dbReference type="Proteomes" id="UP000243525"/>
    </source>
</evidence>
<name>A0A2T5C239_9BACT</name>
<comment type="caution">
    <text evidence="4">The sequence shown here is derived from an EMBL/GenBank/DDBJ whole genome shotgun (WGS) entry which is preliminary data.</text>
</comment>
<dbReference type="CDD" id="cd02440">
    <property type="entry name" value="AdoMet_MTases"/>
    <property type="match status" value="1"/>
</dbReference>
<dbReference type="PANTHER" id="PTHR10509">
    <property type="entry name" value="O-METHYLTRANSFERASE-RELATED"/>
    <property type="match status" value="1"/>
</dbReference>
<evidence type="ECO:0000256" key="2">
    <source>
        <dbReference type="ARBA" id="ARBA00022679"/>
    </source>
</evidence>
<dbReference type="Proteomes" id="UP000243525">
    <property type="component" value="Unassembled WGS sequence"/>
</dbReference>
<dbReference type="GO" id="GO:0032259">
    <property type="term" value="P:methylation"/>
    <property type="evidence" value="ECO:0007669"/>
    <property type="project" value="UniProtKB-KW"/>
</dbReference>
<keyword evidence="3" id="KW-0949">S-adenosyl-L-methionine</keyword>
<evidence type="ECO:0000256" key="3">
    <source>
        <dbReference type="ARBA" id="ARBA00022691"/>
    </source>
</evidence>
<keyword evidence="2 4" id="KW-0808">Transferase</keyword>
<dbReference type="Pfam" id="PF01596">
    <property type="entry name" value="Methyltransf_3"/>
    <property type="match status" value="1"/>
</dbReference>
<keyword evidence="5" id="KW-1185">Reference proteome</keyword>
<dbReference type="GO" id="GO:0008757">
    <property type="term" value="F:S-adenosylmethionine-dependent methyltransferase activity"/>
    <property type="evidence" value="ECO:0007669"/>
    <property type="project" value="TreeGrafter"/>
</dbReference>
<organism evidence="4 5">
    <name type="scientific">Mangrovibacterium marinum</name>
    <dbReference type="NCBI Taxonomy" id="1639118"/>
    <lineage>
        <taxon>Bacteria</taxon>
        <taxon>Pseudomonadati</taxon>
        <taxon>Bacteroidota</taxon>
        <taxon>Bacteroidia</taxon>
        <taxon>Marinilabiliales</taxon>
        <taxon>Prolixibacteraceae</taxon>
        <taxon>Mangrovibacterium</taxon>
    </lineage>
</organism>
<dbReference type="InterPro" id="IPR029063">
    <property type="entry name" value="SAM-dependent_MTases_sf"/>
</dbReference>
<sequence>MENNFELEKYIDDHSSPEDEVLYELNRETNISILRPRMLSGHIQGLLLEMLTTMIRPKRILEIGTFTGYSALCMAKGLSDDGILHTIELNDELEWIAQKYFAKAGLQDQIKQHIGDACQIIPTLNETFDFIFLDGNKREYCRYYELVFDKLRPGGYILADNILWDGKVVQEVDQRDSQTIGILEFNEMVKNDQRVRQVILPLRDGLSLIRKL</sequence>
<dbReference type="AlphaFoldDB" id="A0A2T5C239"/>
<evidence type="ECO:0000313" key="4">
    <source>
        <dbReference type="EMBL" id="PTN08735.1"/>
    </source>
</evidence>
<dbReference type="SUPFAM" id="SSF53335">
    <property type="entry name" value="S-adenosyl-L-methionine-dependent methyltransferases"/>
    <property type="match status" value="1"/>
</dbReference>
<dbReference type="EMBL" id="QAAD01000007">
    <property type="protein sequence ID" value="PTN08735.1"/>
    <property type="molecule type" value="Genomic_DNA"/>
</dbReference>
<dbReference type="RefSeq" id="WP_107822127.1">
    <property type="nucleotide sequence ID" value="NZ_OY782574.1"/>
</dbReference>
<dbReference type="GO" id="GO:0008171">
    <property type="term" value="F:O-methyltransferase activity"/>
    <property type="evidence" value="ECO:0007669"/>
    <property type="project" value="InterPro"/>
</dbReference>
<dbReference type="OrthoDB" id="9799672at2"/>
<dbReference type="InterPro" id="IPR002935">
    <property type="entry name" value="SAM_O-MeTrfase"/>
</dbReference>
<gene>
    <name evidence="4" type="ORF">C8N47_10793</name>
</gene>
<reference evidence="4 5" key="1">
    <citation type="submission" date="2018-04" db="EMBL/GenBank/DDBJ databases">
        <title>Genomic Encyclopedia of Archaeal and Bacterial Type Strains, Phase II (KMG-II): from individual species to whole genera.</title>
        <authorList>
            <person name="Goeker M."/>
        </authorList>
    </citation>
    <scope>NUCLEOTIDE SEQUENCE [LARGE SCALE GENOMIC DNA]</scope>
    <source>
        <strain evidence="4 5">DSM 28823</strain>
    </source>
</reference>
<dbReference type="Gene3D" id="3.40.50.150">
    <property type="entry name" value="Vaccinia Virus protein VP39"/>
    <property type="match status" value="1"/>
</dbReference>
<keyword evidence="1 4" id="KW-0489">Methyltransferase</keyword>
<dbReference type="PANTHER" id="PTHR10509:SF14">
    <property type="entry name" value="CAFFEOYL-COA O-METHYLTRANSFERASE 3-RELATED"/>
    <property type="match status" value="1"/>
</dbReference>
<dbReference type="PROSITE" id="PS51682">
    <property type="entry name" value="SAM_OMT_I"/>
    <property type="match status" value="1"/>
</dbReference>
<dbReference type="InterPro" id="IPR050362">
    <property type="entry name" value="Cation-dep_OMT"/>
</dbReference>
<proteinExistence type="predicted"/>
<protein>
    <submittedName>
        <fullName evidence="4">Putative O-methyltransferase YrrM</fullName>
    </submittedName>
</protein>
<evidence type="ECO:0000256" key="1">
    <source>
        <dbReference type="ARBA" id="ARBA00022603"/>
    </source>
</evidence>